<dbReference type="Proteomes" id="UP001499987">
    <property type="component" value="Unassembled WGS sequence"/>
</dbReference>
<evidence type="ECO:0000313" key="1">
    <source>
        <dbReference type="EMBL" id="GAA1072603.1"/>
    </source>
</evidence>
<sequence>MRWIDCGANGRGIAVTRPITRLIRKCSEAPQDAYRPVPG</sequence>
<proteinExistence type="predicted"/>
<comment type="caution">
    <text evidence="1">The sequence shown here is derived from an EMBL/GenBank/DDBJ whole genome shotgun (WGS) entry which is preliminary data.</text>
</comment>
<name>A0ABP4DUQ5_9ACTN</name>
<reference evidence="2" key="1">
    <citation type="journal article" date="2019" name="Int. J. Syst. Evol. Microbiol.">
        <title>The Global Catalogue of Microorganisms (GCM) 10K type strain sequencing project: providing services to taxonomists for standard genome sequencing and annotation.</title>
        <authorList>
            <consortium name="The Broad Institute Genomics Platform"/>
            <consortium name="The Broad Institute Genome Sequencing Center for Infectious Disease"/>
            <person name="Wu L."/>
            <person name="Ma J."/>
        </authorList>
    </citation>
    <scope>NUCLEOTIDE SEQUENCE [LARGE SCALE GENOMIC DNA]</scope>
    <source>
        <strain evidence="2">JCM 13002</strain>
    </source>
</reference>
<dbReference type="EMBL" id="BAAALD010000006">
    <property type="protein sequence ID" value="GAA1072603.1"/>
    <property type="molecule type" value="Genomic_DNA"/>
</dbReference>
<protein>
    <submittedName>
        <fullName evidence="1">Uncharacterized protein</fullName>
    </submittedName>
</protein>
<organism evidence="1 2">
    <name type="scientific">Kitasatospora arboriphila</name>
    <dbReference type="NCBI Taxonomy" id="258052"/>
    <lineage>
        <taxon>Bacteria</taxon>
        <taxon>Bacillati</taxon>
        <taxon>Actinomycetota</taxon>
        <taxon>Actinomycetes</taxon>
        <taxon>Kitasatosporales</taxon>
        <taxon>Streptomycetaceae</taxon>
        <taxon>Kitasatospora</taxon>
    </lineage>
</organism>
<gene>
    <name evidence="1" type="ORF">GCM10009663_10350</name>
</gene>
<keyword evidence="2" id="KW-1185">Reference proteome</keyword>
<accession>A0ABP4DUQ5</accession>
<evidence type="ECO:0000313" key="2">
    <source>
        <dbReference type="Proteomes" id="UP001499987"/>
    </source>
</evidence>